<dbReference type="EMBL" id="CABWMH010000047">
    <property type="protein sequence ID" value="VXC54431.1"/>
    <property type="molecule type" value="Genomic_DNA"/>
</dbReference>
<feature type="signal peptide" evidence="1">
    <location>
        <begin position="1"/>
        <end position="20"/>
    </location>
</feature>
<dbReference type="InterPro" id="IPR009998">
    <property type="entry name" value="YfaZ"/>
</dbReference>
<evidence type="ECO:0000313" key="3">
    <source>
        <dbReference type="Proteomes" id="UP000433737"/>
    </source>
</evidence>
<dbReference type="Pfam" id="PF07437">
    <property type="entry name" value="YfaZ"/>
    <property type="match status" value="1"/>
</dbReference>
<dbReference type="AlphaFoldDB" id="A0AAX3JBM6"/>
<gene>
    <name evidence="2" type="ORF">PANT111_510005</name>
</gene>
<protein>
    <submittedName>
        <fullName evidence="2">Porin</fullName>
    </submittedName>
</protein>
<keyword evidence="1" id="KW-0732">Signal</keyword>
<comment type="caution">
    <text evidence="2">The sequence shown here is derived from an EMBL/GenBank/DDBJ whole genome shotgun (WGS) entry which is preliminary data.</text>
</comment>
<dbReference type="RefSeq" id="WP_159224142.1">
    <property type="nucleotide sequence ID" value="NZ_JAOCKV010000048.1"/>
</dbReference>
<reference evidence="2 3" key="1">
    <citation type="submission" date="2019-10" db="EMBL/GenBank/DDBJ databases">
        <authorList>
            <person name="Karimi E."/>
        </authorList>
    </citation>
    <scope>NUCLEOTIDE SEQUENCE [LARGE SCALE GENOMIC DNA]</scope>
    <source>
        <strain evidence="2">Pantoea sp. 111</strain>
    </source>
</reference>
<sequence length="180" mass="18443">MKTTVIGISLLLCASSSAMAIGLSAEQGKNFTALDAEIGRSTGGLYLDSQWVKNTDDGVQIGQAGTGYSLELGPVMLSAGIKATYIGGKKGDNGVAFPVGGGIRLNLPANFALYGEGYSAPESFANSVKNFVEADGGISWTPMLPLTLKAGYRYAGVDGKDGRPGHTLIDGPFIGGGVTF</sequence>
<feature type="chain" id="PRO_5043320838" evidence="1">
    <location>
        <begin position="21"/>
        <end position="180"/>
    </location>
</feature>
<accession>A0AAX3JBM6</accession>
<evidence type="ECO:0000313" key="2">
    <source>
        <dbReference type="EMBL" id="VXC54431.1"/>
    </source>
</evidence>
<organism evidence="2 3">
    <name type="scientific">Pantoea brenneri</name>
    <dbReference type="NCBI Taxonomy" id="472694"/>
    <lineage>
        <taxon>Bacteria</taxon>
        <taxon>Pseudomonadati</taxon>
        <taxon>Pseudomonadota</taxon>
        <taxon>Gammaproteobacteria</taxon>
        <taxon>Enterobacterales</taxon>
        <taxon>Erwiniaceae</taxon>
        <taxon>Pantoea</taxon>
    </lineage>
</organism>
<proteinExistence type="predicted"/>
<name>A0AAX3JBM6_9GAMM</name>
<dbReference type="Proteomes" id="UP000433737">
    <property type="component" value="Unassembled WGS sequence"/>
</dbReference>
<evidence type="ECO:0000256" key="1">
    <source>
        <dbReference type="SAM" id="SignalP"/>
    </source>
</evidence>